<dbReference type="Pfam" id="PF20906">
    <property type="entry name" value="S-Me-THD_C"/>
    <property type="match status" value="1"/>
</dbReference>
<dbReference type="SUPFAM" id="SSF160991">
    <property type="entry name" value="CV3147-like"/>
    <property type="match status" value="1"/>
</dbReference>
<accession>A0A1W1WED9</accession>
<feature type="domain" description="S-Me-THD-like C-terminal" evidence="2">
    <location>
        <begin position="166"/>
        <end position="353"/>
    </location>
</feature>
<dbReference type="Gene3D" id="3.40.1610.10">
    <property type="entry name" value="CV3147-like domain"/>
    <property type="match status" value="1"/>
</dbReference>
<name>A0A1W1WED9_SULTA</name>
<protein>
    <recommendedName>
        <fullName evidence="5">DUF917 domain-containing protein</fullName>
    </recommendedName>
</protein>
<organism evidence="3 4">
    <name type="scientific">Sulfobacillus thermosulfidooxidans (strain DSM 9293 / VKM B-1269 / AT-1)</name>
    <dbReference type="NCBI Taxonomy" id="929705"/>
    <lineage>
        <taxon>Bacteria</taxon>
        <taxon>Bacillati</taxon>
        <taxon>Bacillota</taxon>
        <taxon>Clostridia</taxon>
        <taxon>Eubacteriales</taxon>
        <taxon>Clostridiales Family XVII. Incertae Sedis</taxon>
        <taxon>Sulfobacillus</taxon>
    </lineage>
</organism>
<reference evidence="4" key="1">
    <citation type="submission" date="2017-04" db="EMBL/GenBank/DDBJ databases">
        <authorList>
            <person name="Varghese N."/>
            <person name="Submissions S."/>
        </authorList>
    </citation>
    <scope>NUCLEOTIDE SEQUENCE [LARGE SCALE GENOMIC DNA]</scope>
    <source>
        <strain evidence="4">DSM 9293</strain>
    </source>
</reference>
<dbReference type="InterPro" id="IPR024071">
    <property type="entry name" value="S-Me-THD_C_sf"/>
</dbReference>
<dbReference type="OrthoDB" id="7441206at2"/>
<dbReference type="InterPro" id="IPR010318">
    <property type="entry name" value="S-Me-THD_N"/>
</dbReference>
<evidence type="ECO:0000313" key="3">
    <source>
        <dbReference type="EMBL" id="SMC04664.1"/>
    </source>
</evidence>
<dbReference type="Pfam" id="PF06032">
    <property type="entry name" value="S-Me-THD_N"/>
    <property type="match status" value="1"/>
</dbReference>
<dbReference type="EMBL" id="FWWY01000001">
    <property type="protein sequence ID" value="SMC04664.1"/>
    <property type="molecule type" value="Genomic_DNA"/>
</dbReference>
<feature type="domain" description="S-Me-THD N-terminal" evidence="1">
    <location>
        <begin position="8"/>
        <end position="163"/>
    </location>
</feature>
<evidence type="ECO:0000259" key="1">
    <source>
        <dbReference type="Pfam" id="PF06032"/>
    </source>
</evidence>
<dbReference type="AlphaFoldDB" id="A0A1W1WED9"/>
<evidence type="ECO:0000259" key="2">
    <source>
        <dbReference type="Pfam" id="PF20906"/>
    </source>
</evidence>
<evidence type="ECO:0000313" key="4">
    <source>
        <dbReference type="Proteomes" id="UP000192660"/>
    </source>
</evidence>
<dbReference type="RefSeq" id="WP_020375806.1">
    <property type="nucleotide sequence ID" value="NZ_FWWY01000001.1"/>
</dbReference>
<evidence type="ECO:0008006" key="5">
    <source>
        <dbReference type="Google" id="ProtNLM"/>
    </source>
</evidence>
<dbReference type="Proteomes" id="UP000192660">
    <property type="component" value="Unassembled WGS sequence"/>
</dbReference>
<gene>
    <name evidence="3" type="ORF">SAMN00768000_1772</name>
</gene>
<dbReference type="InterPro" id="IPR027479">
    <property type="entry name" value="S-Me-THD_N_sf"/>
</dbReference>
<keyword evidence="4" id="KW-1185">Reference proteome</keyword>
<sequence length="358" mass="38917">MKWLTGSDLDALALGATFLGTGGGGDPYIGRLMAEAAIRRFGDVQLVDIDELPEDGLVVPAAMMGAPTVMVEKIPSGKEVKTAVNRLETILGRKAVAIMTIEAGGINSMIPLAVAAEMALPIIDGDSMGRAFPELQMTSLHIHEVSATPMVIVDEKGNNLVIDAIDNPWTERLARSTTIAMGGSAIIALYPVTVNQARQALVRNTISKATRIGHLLQDSTLDIDQKLRILAASYEAHEFFQGKVVDVLRRSADGFARGTMTATGMHQYEGDILRIEFQNENLLAMQNGVVVTTVPDLICVLDSETLRPITTEMLTYGQRIRVLGMPAESVWHTSKGLETVGPRYFGYDFDYIPFRRSL</sequence>
<proteinExistence type="predicted"/>
<dbReference type="InterPro" id="IPR048350">
    <property type="entry name" value="S-Me-THD-like_C"/>
</dbReference>
<dbReference type="Gene3D" id="2.40.390.10">
    <property type="entry name" value="CV3147-like"/>
    <property type="match status" value="1"/>
</dbReference>